<feature type="binding site" evidence="16">
    <location>
        <begin position="194"/>
        <end position="196"/>
    </location>
    <ligand>
        <name>UDP-alpha-D-glucuronate</name>
        <dbReference type="ChEBI" id="CHEBI:58052"/>
    </ligand>
</feature>
<keyword evidence="9 20" id="KW-0333">Golgi apparatus</keyword>
<dbReference type="EMBL" id="GFXV01000160">
    <property type="protein sequence ID" value="MBW11965.1"/>
    <property type="molecule type" value="Transcribed_RNA"/>
</dbReference>
<keyword evidence="11 19" id="KW-0325">Glycoprotein</keyword>
<evidence type="ECO:0000256" key="2">
    <source>
        <dbReference type="ARBA" id="ARBA00007706"/>
    </source>
</evidence>
<evidence type="ECO:0000256" key="1">
    <source>
        <dbReference type="ARBA" id="ARBA00001936"/>
    </source>
</evidence>
<comment type="pathway">
    <text evidence="20">Protein modification; protein glycosylation.</text>
</comment>
<evidence type="ECO:0000256" key="8">
    <source>
        <dbReference type="ARBA" id="ARBA00022989"/>
    </source>
</evidence>
<dbReference type="UniPathway" id="UPA00378"/>
<keyword evidence="8 20" id="KW-1133">Transmembrane helix</keyword>
<dbReference type="GO" id="GO:0050650">
    <property type="term" value="P:chondroitin sulfate proteoglycan biosynthetic process"/>
    <property type="evidence" value="ECO:0007669"/>
    <property type="project" value="TreeGrafter"/>
</dbReference>
<evidence type="ECO:0000256" key="13">
    <source>
        <dbReference type="ARBA" id="ARBA00047979"/>
    </source>
</evidence>
<dbReference type="GO" id="GO:0000139">
    <property type="term" value="C:Golgi membrane"/>
    <property type="evidence" value="ECO:0007669"/>
    <property type="project" value="UniProtKB-SubCell"/>
</dbReference>
<comment type="subcellular location">
    <subcellularLocation>
        <location evidence="14">Endomembrane system</location>
        <topology evidence="14">Single-pass type II membrane protein</topology>
    </subcellularLocation>
    <subcellularLocation>
        <location evidence="20">Golgi apparatus membrane</location>
        <topology evidence="20">Single-pass type II membrane protein</topology>
    </subcellularLocation>
</comment>
<feature type="active site" description="Proton donor/acceptor" evidence="15">
    <location>
        <position position="282"/>
    </location>
</feature>
<dbReference type="InterPro" id="IPR029044">
    <property type="entry name" value="Nucleotide-diphossugar_trans"/>
</dbReference>
<evidence type="ECO:0000256" key="6">
    <source>
        <dbReference type="ARBA" id="ARBA00022723"/>
    </source>
</evidence>
<dbReference type="PANTHER" id="PTHR10896:SF65">
    <property type="entry name" value="GALACTOSYLGALACTOSYLXYLOSYLPROTEIN 3-BETA-GLUCURONOSYLTRANSFERASE 3"/>
    <property type="match status" value="1"/>
</dbReference>
<evidence type="ECO:0000256" key="5">
    <source>
        <dbReference type="ARBA" id="ARBA00022692"/>
    </source>
</evidence>
<name>A0A2H8TCZ5_9HEMI</name>
<feature type="binding site" evidence="16">
    <location>
        <position position="122"/>
    </location>
    <ligand>
        <name>UDP-alpha-D-glucuronate</name>
        <dbReference type="ChEBI" id="CHEBI:58052"/>
    </ligand>
</feature>
<feature type="transmembrane region" description="Helical" evidence="20">
    <location>
        <begin position="20"/>
        <end position="38"/>
    </location>
</feature>
<evidence type="ECO:0000256" key="19">
    <source>
        <dbReference type="PIRSR" id="PIRSR605027-6"/>
    </source>
</evidence>
<evidence type="ECO:0000256" key="12">
    <source>
        <dbReference type="ARBA" id="ARBA00023211"/>
    </source>
</evidence>
<feature type="binding site" evidence="17">
    <location>
        <position position="196"/>
    </location>
    <ligand>
        <name>Mn(2+)</name>
        <dbReference type="ChEBI" id="CHEBI:29035"/>
    </ligand>
</feature>
<dbReference type="EC" id="2.4.1.135" evidence="3 20"/>
<comment type="catalytic activity">
    <reaction evidence="13 20">
        <text>3-O-(beta-D-galactosyl-(1-&gt;3)-beta-D-galactosyl-(1-&gt;4)-beta-D-xylosyl)-L-seryl-[protein] + UDP-alpha-D-glucuronate = 3-O-(beta-D-GlcA-(1-&gt;3)-beta-D-Gal-(1-&gt;3)-beta-D-Gal-(1-&gt;4)-beta-D-Xyl)-L-seryl-[protein] + UDP + H(+)</text>
        <dbReference type="Rhea" id="RHEA:24168"/>
        <dbReference type="Rhea" id="RHEA-COMP:12571"/>
        <dbReference type="Rhea" id="RHEA-COMP:12573"/>
        <dbReference type="ChEBI" id="CHEBI:15378"/>
        <dbReference type="ChEBI" id="CHEBI:58052"/>
        <dbReference type="ChEBI" id="CHEBI:58223"/>
        <dbReference type="ChEBI" id="CHEBI:132090"/>
        <dbReference type="ChEBI" id="CHEBI:132093"/>
        <dbReference type="EC" id="2.4.1.135"/>
    </reaction>
</comment>
<feature type="binding site" evidence="16">
    <location>
        <position position="165"/>
    </location>
    <ligand>
        <name>UDP-alpha-D-glucuronate</name>
        <dbReference type="ChEBI" id="CHEBI:58052"/>
    </ligand>
</feature>
<dbReference type="FunFam" id="3.90.550.10:FF:000010">
    <property type="entry name" value="Galactosylgalactosylxylosylprotein 3-beta-glucuronosyltransferase"/>
    <property type="match status" value="1"/>
</dbReference>
<feature type="site" description="Interaction with galactose moiety of substrate glycoprotein" evidence="18">
    <location>
        <position position="227"/>
    </location>
</feature>
<keyword evidence="10 20" id="KW-0472">Membrane</keyword>
<reference evidence="21" key="1">
    <citation type="submission" date="2017-10" db="EMBL/GenBank/DDBJ databases">
        <title>Transcriptome Assembly of Sugarcane Aphid Adults.</title>
        <authorList>
            <person name="Scully E.D."/>
            <person name="Palmer N.A."/>
            <person name="Geib S.M."/>
            <person name="Sarath G."/>
            <person name="Sattler S.E."/>
        </authorList>
    </citation>
    <scope>NUCLEOTIDE SEQUENCE</scope>
    <source>
        <tissue evidence="21">Whole body</tissue>
    </source>
</reference>
<dbReference type="SUPFAM" id="SSF53448">
    <property type="entry name" value="Nucleotide-diphospho-sugar transferases"/>
    <property type="match status" value="1"/>
</dbReference>
<evidence type="ECO:0000256" key="16">
    <source>
        <dbReference type="PIRSR" id="PIRSR605027-2"/>
    </source>
</evidence>
<dbReference type="GO" id="GO:0005975">
    <property type="term" value="P:carbohydrate metabolic process"/>
    <property type="evidence" value="ECO:0007669"/>
    <property type="project" value="TreeGrafter"/>
</dbReference>
<dbReference type="CDD" id="cd00218">
    <property type="entry name" value="GlcAT-I"/>
    <property type="match status" value="1"/>
</dbReference>
<evidence type="ECO:0000256" key="9">
    <source>
        <dbReference type="ARBA" id="ARBA00023034"/>
    </source>
</evidence>
<evidence type="ECO:0000256" key="20">
    <source>
        <dbReference type="RuleBase" id="RU363127"/>
    </source>
</evidence>
<dbReference type="GO" id="GO:0046872">
    <property type="term" value="F:metal ion binding"/>
    <property type="evidence" value="ECO:0007669"/>
    <property type="project" value="UniProtKB-KW"/>
</dbReference>
<evidence type="ECO:0000256" key="14">
    <source>
        <dbReference type="ARBA" id="ARBA00060399"/>
    </source>
</evidence>
<keyword evidence="6 17" id="KW-0479">Metal-binding</keyword>
<evidence type="ECO:0000313" key="21">
    <source>
        <dbReference type="EMBL" id="MBW11965.1"/>
    </source>
</evidence>
<feature type="binding site" evidence="16">
    <location>
        <begin position="91"/>
        <end position="93"/>
    </location>
    <ligand>
        <name>UDP-alpha-D-glucuronate</name>
        <dbReference type="ChEBI" id="CHEBI:58052"/>
    </ligand>
</feature>
<feature type="binding site" evidence="16">
    <location>
        <position position="170"/>
    </location>
    <ligand>
        <name>UDP-alpha-D-glucuronate</name>
        <dbReference type="ChEBI" id="CHEBI:58052"/>
    </ligand>
</feature>
<dbReference type="GO" id="GO:0015018">
    <property type="term" value="F:galactosylgalactosylxylosylprotein 3-beta-glucuronosyltransferase activity"/>
    <property type="evidence" value="ECO:0007669"/>
    <property type="project" value="UniProtKB-UniRule"/>
</dbReference>
<keyword evidence="12 17" id="KW-0464">Manganese</keyword>
<evidence type="ECO:0000256" key="3">
    <source>
        <dbReference type="ARBA" id="ARBA00012641"/>
    </source>
</evidence>
<organism evidence="21">
    <name type="scientific">Melanaphis sacchari</name>
    <dbReference type="NCBI Taxonomy" id="742174"/>
    <lineage>
        <taxon>Eukaryota</taxon>
        <taxon>Metazoa</taxon>
        <taxon>Ecdysozoa</taxon>
        <taxon>Arthropoda</taxon>
        <taxon>Hexapoda</taxon>
        <taxon>Insecta</taxon>
        <taxon>Pterygota</taxon>
        <taxon>Neoptera</taxon>
        <taxon>Paraneoptera</taxon>
        <taxon>Hemiptera</taxon>
        <taxon>Sternorrhyncha</taxon>
        <taxon>Aphidomorpha</taxon>
        <taxon>Aphidoidea</taxon>
        <taxon>Aphididae</taxon>
        <taxon>Aphidini</taxon>
        <taxon>Melanaphis</taxon>
    </lineage>
</organism>
<evidence type="ECO:0000256" key="18">
    <source>
        <dbReference type="PIRSR" id="PIRSR605027-4"/>
    </source>
</evidence>
<protein>
    <recommendedName>
        <fullName evidence="3 20">Galactosylgalactosylxylosylprotein 3-beta-glucuronosyltransferase</fullName>
        <ecNumber evidence="3 20">2.4.1.135</ecNumber>
    </recommendedName>
</protein>
<dbReference type="InterPro" id="IPR005027">
    <property type="entry name" value="Glyco_trans_43"/>
</dbReference>
<gene>
    <name evidence="21" type="primary">GlcAT-I</name>
</gene>
<accession>A0A2H8TCZ5</accession>
<proteinExistence type="inferred from homology"/>
<evidence type="ECO:0000256" key="11">
    <source>
        <dbReference type="ARBA" id="ARBA00023180"/>
    </source>
</evidence>
<evidence type="ECO:0000256" key="7">
    <source>
        <dbReference type="ARBA" id="ARBA00022968"/>
    </source>
</evidence>
<feature type="binding site" evidence="16">
    <location>
        <begin position="309"/>
        <end position="311"/>
    </location>
    <ligand>
        <name>UDP-alpha-D-glucuronate</name>
        <dbReference type="ChEBI" id="CHEBI:58052"/>
    </ligand>
</feature>
<sequence>MSNYNFNYKFLDMFNKRRTIFFWGVFTLLIFWFIGIRSRDASRYQNLKQTLEHTKKELQINSINYNILKERFESICDKWQPNIPVIYAITPTYKRPVQKAELTRLSNTFRLVNNFHWIIVEDSEVKTSLVANLLYKSNLNYTHLAIGTPAEWKRKLKEPKWKKPRGVKQRNKALEWLRNNRANENDEGIIFFADDDNTYSVDLFNEMRRVKGVGVWPVGLVGGLLVEKPLINSKGKVIGWNSAWRPERPFPVDMAGFAINLKLLHKHPNAAFSWDVSRGYQESAILSQVTTVEQLEPMADNCTKVYVWHTRTEEPILKAEIKLKNRGLRSDMNIEV</sequence>
<evidence type="ECO:0000256" key="17">
    <source>
        <dbReference type="PIRSR" id="PIRSR605027-3"/>
    </source>
</evidence>
<comment type="similarity">
    <text evidence="2 20">Belongs to the glycosyltransferase 43 family.</text>
</comment>
<dbReference type="AlphaFoldDB" id="A0A2H8TCZ5"/>
<dbReference type="OrthoDB" id="675023at2759"/>
<evidence type="ECO:0000256" key="10">
    <source>
        <dbReference type="ARBA" id="ARBA00023136"/>
    </source>
</evidence>
<evidence type="ECO:0000256" key="15">
    <source>
        <dbReference type="PIRSR" id="PIRSR605027-1"/>
    </source>
</evidence>
<keyword evidence="4 20" id="KW-0808">Transferase</keyword>
<comment type="cofactor">
    <cofactor evidence="1 17 20">
        <name>Mn(2+)</name>
        <dbReference type="ChEBI" id="CHEBI:29035"/>
    </cofactor>
</comment>
<evidence type="ECO:0000256" key="4">
    <source>
        <dbReference type="ARBA" id="ARBA00022679"/>
    </source>
</evidence>
<keyword evidence="7 20" id="KW-0735">Signal-anchor</keyword>
<dbReference type="PANTHER" id="PTHR10896">
    <property type="entry name" value="GALACTOSYLGALACTOSYLXYLOSYLPROTEIN 3-BETA-GLUCURONOSYLTRANSFERASE BETA-1,3-GLUCURONYLTRANSFERASE"/>
    <property type="match status" value="1"/>
</dbReference>
<feature type="glycosylation site" description="N-linked (GlcNAc...) asparagine" evidence="19">
    <location>
        <position position="301"/>
    </location>
</feature>
<dbReference type="Gene3D" id="3.90.550.10">
    <property type="entry name" value="Spore Coat Polysaccharide Biosynthesis Protein SpsA, Chain A"/>
    <property type="match status" value="1"/>
</dbReference>
<keyword evidence="5 20" id="KW-0812">Transmembrane</keyword>
<dbReference type="Pfam" id="PF03360">
    <property type="entry name" value="Glyco_transf_43"/>
    <property type="match status" value="1"/>
</dbReference>